<gene>
    <name evidence="3" type="ORF">ACFSBJ_06885</name>
</gene>
<accession>A0ABD6CYR6</accession>
<dbReference type="InterPro" id="IPR058393">
    <property type="entry name" value="DUF8080"/>
</dbReference>
<proteinExistence type="predicted"/>
<feature type="domain" description="DUF8080" evidence="2">
    <location>
        <begin position="180"/>
        <end position="250"/>
    </location>
</feature>
<dbReference type="EMBL" id="JBHUDL010000009">
    <property type="protein sequence ID" value="MFD1633460.1"/>
    <property type="molecule type" value="Genomic_DNA"/>
</dbReference>
<evidence type="ECO:0000313" key="4">
    <source>
        <dbReference type="Proteomes" id="UP001597075"/>
    </source>
</evidence>
<dbReference type="AlphaFoldDB" id="A0ABD6CYR6"/>
<dbReference type="InterPro" id="IPR057179">
    <property type="entry name" value="DUF7857"/>
</dbReference>
<feature type="region of interest" description="Disordered" evidence="1">
    <location>
        <begin position="114"/>
        <end position="180"/>
    </location>
</feature>
<reference evidence="3 4" key="1">
    <citation type="journal article" date="2019" name="Int. J. Syst. Evol. Microbiol.">
        <title>The Global Catalogue of Microorganisms (GCM) 10K type strain sequencing project: providing services to taxonomists for standard genome sequencing and annotation.</title>
        <authorList>
            <consortium name="The Broad Institute Genomics Platform"/>
            <consortium name="The Broad Institute Genome Sequencing Center for Infectious Disease"/>
            <person name="Wu L."/>
            <person name="Ma J."/>
        </authorList>
    </citation>
    <scope>NUCLEOTIDE SEQUENCE [LARGE SCALE GENOMIC DNA]</scope>
    <source>
        <strain evidence="3 4">CGMCC 1.10594</strain>
    </source>
</reference>
<comment type="caution">
    <text evidence="3">The sequence shown here is derived from an EMBL/GenBank/DDBJ whole genome shotgun (WGS) entry which is preliminary data.</text>
</comment>
<sequence length="260" mass="26627">MESDWTLTRLDGRDDVALVTVELHNPSPVDRRVRVTNCLSGPVLPPRRAGVPERGWDPDGFAGVVPAGDRRTLGYACPAPDERPPVEVRDEGRARAEASASTAAAAIRGLDAARPPADALPDASAARGAGAAGAAMETGTGERPDDEAVSQNGDASASDGIPSATGTDPAASSDDPTTVPPAVTAWLAAAERRIERGEQLTDASAETVAAAIDGTDDLATLDEAVAADAERLRAVSARAARLAERAAAVDVPYAALRRLA</sequence>
<feature type="region of interest" description="Disordered" evidence="1">
    <location>
        <begin position="74"/>
        <end position="100"/>
    </location>
</feature>
<dbReference type="Proteomes" id="UP001597075">
    <property type="component" value="Unassembled WGS sequence"/>
</dbReference>
<protein>
    <recommendedName>
        <fullName evidence="2">DUF8080 domain-containing protein</fullName>
    </recommendedName>
</protein>
<keyword evidence="4" id="KW-1185">Reference proteome</keyword>
<evidence type="ECO:0000313" key="3">
    <source>
        <dbReference type="EMBL" id="MFD1633460.1"/>
    </source>
</evidence>
<name>A0ABD6CYR6_9EURY</name>
<organism evidence="3 4">
    <name type="scientific">Haloplanus ruber</name>
    <dbReference type="NCBI Taxonomy" id="869892"/>
    <lineage>
        <taxon>Archaea</taxon>
        <taxon>Methanobacteriati</taxon>
        <taxon>Methanobacteriota</taxon>
        <taxon>Stenosarchaea group</taxon>
        <taxon>Halobacteria</taxon>
        <taxon>Halobacteriales</taxon>
        <taxon>Haloferacaceae</taxon>
        <taxon>Haloplanus</taxon>
    </lineage>
</organism>
<feature type="compositionally biased region" description="Low complexity" evidence="1">
    <location>
        <begin position="114"/>
        <end position="135"/>
    </location>
</feature>
<dbReference type="Pfam" id="PF25256">
    <property type="entry name" value="DUF7857"/>
    <property type="match status" value="1"/>
</dbReference>
<dbReference type="Pfam" id="PF26296">
    <property type="entry name" value="DUF8080"/>
    <property type="match status" value="1"/>
</dbReference>
<evidence type="ECO:0000259" key="2">
    <source>
        <dbReference type="Pfam" id="PF26296"/>
    </source>
</evidence>
<dbReference type="RefSeq" id="WP_256405658.1">
    <property type="nucleotide sequence ID" value="NZ_CP187151.1"/>
</dbReference>
<feature type="compositionally biased region" description="Basic and acidic residues" evidence="1">
    <location>
        <begin position="80"/>
        <end position="96"/>
    </location>
</feature>
<evidence type="ECO:0000256" key="1">
    <source>
        <dbReference type="SAM" id="MobiDB-lite"/>
    </source>
</evidence>